<dbReference type="Proteomes" id="UP001565368">
    <property type="component" value="Unassembled WGS sequence"/>
</dbReference>
<dbReference type="GeneID" id="95984372"/>
<dbReference type="SUPFAM" id="SSF50370">
    <property type="entry name" value="Ricin B-like lectins"/>
    <property type="match status" value="1"/>
</dbReference>
<dbReference type="PROSITE" id="PS50231">
    <property type="entry name" value="RICIN_B_LECTIN"/>
    <property type="match status" value="1"/>
</dbReference>
<gene>
    <name evidence="2" type="ORF">Q8F55_003329</name>
</gene>
<evidence type="ECO:0000313" key="2">
    <source>
        <dbReference type="EMBL" id="KAL1409347.1"/>
    </source>
</evidence>
<dbReference type="RefSeq" id="XP_069209291.1">
    <property type="nucleotide sequence ID" value="XM_069351873.1"/>
</dbReference>
<evidence type="ECO:0008006" key="4">
    <source>
        <dbReference type="Google" id="ProtNLM"/>
    </source>
</evidence>
<organism evidence="2 3">
    <name type="scientific">Vanrija albida</name>
    <dbReference type="NCBI Taxonomy" id="181172"/>
    <lineage>
        <taxon>Eukaryota</taxon>
        <taxon>Fungi</taxon>
        <taxon>Dikarya</taxon>
        <taxon>Basidiomycota</taxon>
        <taxon>Agaricomycotina</taxon>
        <taxon>Tremellomycetes</taxon>
        <taxon>Trichosporonales</taxon>
        <taxon>Trichosporonaceae</taxon>
        <taxon>Vanrija</taxon>
    </lineage>
</organism>
<dbReference type="Gene3D" id="2.80.10.50">
    <property type="match status" value="1"/>
</dbReference>
<dbReference type="EMBL" id="JBBXJM010000003">
    <property type="protein sequence ID" value="KAL1409347.1"/>
    <property type="molecule type" value="Genomic_DNA"/>
</dbReference>
<name>A0ABR3Q410_9TREE</name>
<feature type="chain" id="PRO_5045595259" description="Ricin B lectin domain-containing protein" evidence="1">
    <location>
        <begin position="16"/>
        <end position="172"/>
    </location>
</feature>
<proteinExistence type="predicted"/>
<sequence>MLATLLIALATTAAATPLKRATHTSVIHPAGRTDLCIQTTSQYYGSSVSLAIQPCKPCSEKPIRFEFNDGPTRVKLEGYNYCLVSGVDDNGGGYNQANGNVARLGICPQEPWVVGYEWSFHDGVFQQLGTSFEPAALASLDQCLDNKDGAFGTVQTWRCYDGNQNQQWRADV</sequence>
<keyword evidence="3" id="KW-1185">Reference proteome</keyword>
<protein>
    <recommendedName>
        <fullName evidence="4">Ricin B lectin domain-containing protein</fullName>
    </recommendedName>
</protein>
<evidence type="ECO:0000256" key="1">
    <source>
        <dbReference type="SAM" id="SignalP"/>
    </source>
</evidence>
<reference evidence="2 3" key="1">
    <citation type="submission" date="2023-08" db="EMBL/GenBank/DDBJ databases">
        <title>Annotated Genome Sequence of Vanrija albida AlHP1.</title>
        <authorList>
            <person name="Herzog R."/>
        </authorList>
    </citation>
    <scope>NUCLEOTIDE SEQUENCE [LARGE SCALE GENOMIC DNA]</scope>
    <source>
        <strain evidence="2 3">AlHP1</strain>
    </source>
</reference>
<accession>A0ABR3Q410</accession>
<evidence type="ECO:0000313" key="3">
    <source>
        <dbReference type="Proteomes" id="UP001565368"/>
    </source>
</evidence>
<comment type="caution">
    <text evidence="2">The sequence shown here is derived from an EMBL/GenBank/DDBJ whole genome shotgun (WGS) entry which is preliminary data.</text>
</comment>
<dbReference type="InterPro" id="IPR035992">
    <property type="entry name" value="Ricin_B-like_lectins"/>
</dbReference>
<keyword evidence="1" id="KW-0732">Signal</keyword>
<feature type="signal peptide" evidence="1">
    <location>
        <begin position="1"/>
        <end position="15"/>
    </location>
</feature>